<reference evidence="1 2" key="1">
    <citation type="journal article" date="2012" name="J. Bacteriol.">
        <title>Complete Genome Sequence of the Naphthalene-Degrading Pseudomonas putida Strain ND6.</title>
        <authorList>
            <person name="Li S."/>
            <person name="Zhao H."/>
            <person name="Li Y."/>
            <person name="Niu S."/>
            <person name="Cai B."/>
        </authorList>
    </citation>
    <scope>NUCLEOTIDE SEQUENCE [LARGE SCALE GENOMIC DNA]</scope>
    <source>
        <strain evidence="1 2">ND6</strain>
    </source>
</reference>
<accession>I3V0X9</accession>
<dbReference type="HOGENOM" id="CLU_3375419_0_0_6"/>
<dbReference type="EMBL" id="CP003588">
    <property type="protein sequence ID" value="AFK71400.1"/>
    <property type="molecule type" value="Genomic_DNA"/>
</dbReference>
<organism evidence="1 2">
    <name type="scientific">Pseudomonas putida ND6</name>
    <dbReference type="NCBI Taxonomy" id="231023"/>
    <lineage>
        <taxon>Bacteria</taxon>
        <taxon>Pseudomonadati</taxon>
        <taxon>Pseudomonadota</taxon>
        <taxon>Gammaproteobacteria</taxon>
        <taxon>Pseudomonadales</taxon>
        <taxon>Pseudomonadaceae</taxon>
        <taxon>Pseudomonas</taxon>
    </lineage>
</organism>
<proteinExistence type="predicted"/>
<name>I3V0X9_PSEPU</name>
<dbReference type="KEGG" id="ppi:YSA_08570"/>
<dbReference type="AlphaFoldDB" id="I3V0X9"/>
<evidence type="ECO:0000313" key="1">
    <source>
        <dbReference type="EMBL" id="AFK71400.1"/>
    </source>
</evidence>
<evidence type="ECO:0000313" key="2">
    <source>
        <dbReference type="Proteomes" id="UP000005268"/>
    </source>
</evidence>
<sequence>MYEVIDRETDAEVFVLRKKNLGTGERSSITTTSI</sequence>
<dbReference type="Proteomes" id="UP000005268">
    <property type="component" value="Chromosome"/>
</dbReference>
<gene>
    <name evidence="1" type="ORF">YSA_08570</name>
</gene>
<protein>
    <submittedName>
        <fullName evidence="1">Uncharacterized protein</fullName>
    </submittedName>
</protein>